<accession>A0ABR7PEF9</accession>
<dbReference type="InterPro" id="IPR054495">
    <property type="entry name" value="DUF488-N3a"/>
</dbReference>
<feature type="domain" description="DUF488" evidence="1">
    <location>
        <begin position="33"/>
        <end position="126"/>
    </location>
</feature>
<evidence type="ECO:0000259" key="1">
    <source>
        <dbReference type="Pfam" id="PF22751"/>
    </source>
</evidence>
<dbReference type="Pfam" id="PF22751">
    <property type="entry name" value="DUF488-N3a"/>
    <property type="match status" value="1"/>
</dbReference>
<dbReference type="RefSeq" id="WP_187558862.1">
    <property type="nucleotide sequence ID" value="NZ_JACRTP010000004.1"/>
</dbReference>
<evidence type="ECO:0000313" key="3">
    <source>
        <dbReference type="Proteomes" id="UP000661649"/>
    </source>
</evidence>
<name>A0ABR7PEF9_9FIRM</name>
<evidence type="ECO:0000313" key="2">
    <source>
        <dbReference type="EMBL" id="MBC8629175.1"/>
    </source>
</evidence>
<proteinExistence type="predicted"/>
<dbReference type="EMBL" id="JACRTP010000004">
    <property type="protein sequence ID" value="MBC8629175.1"/>
    <property type="molecule type" value="Genomic_DNA"/>
</dbReference>
<comment type="caution">
    <text evidence="2">The sequence shown here is derived from an EMBL/GenBank/DDBJ whole genome shotgun (WGS) entry which is preliminary data.</text>
</comment>
<protein>
    <submittedName>
        <fullName evidence="2">DUF488 family protein</fullName>
    </submittedName>
</protein>
<sequence>MCKKRRVVIIYTGCIPKIDETKYDEVWWIVRSPDSTPTTEKLVQELSPSKEVFKSYRKAFHLGIFDEEYFQTVYVPHFLDDLVKNQSALEKLGWLCEKSREKNIILGCYCEEEALCHRSIIAGILLGMGAKIETKAEYIKYFNQIK</sequence>
<gene>
    <name evidence="2" type="ORF">H8712_11220</name>
</gene>
<dbReference type="Proteomes" id="UP000661649">
    <property type="component" value="Unassembled WGS sequence"/>
</dbReference>
<organism evidence="2 3">
    <name type="scientific">Blautia stercoris</name>
    <dbReference type="NCBI Taxonomy" id="871664"/>
    <lineage>
        <taxon>Bacteria</taxon>
        <taxon>Bacillati</taxon>
        <taxon>Bacillota</taxon>
        <taxon>Clostridia</taxon>
        <taxon>Lachnospirales</taxon>
        <taxon>Lachnospiraceae</taxon>
        <taxon>Blautia</taxon>
    </lineage>
</organism>
<keyword evidence="3" id="KW-1185">Reference proteome</keyword>
<reference evidence="2 3" key="1">
    <citation type="submission" date="2020-08" db="EMBL/GenBank/DDBJ databases">
        <title>Genome public.</title>
        <authorList>
            <person name="Liu C."/>
            <person name="Sun Q."/>
        </authorList>
    </citation>
    <scope>NUCLEOTIDE SEQUENCE [LARGE SCALE GENOMIC DNA]</scope>
    <source>
        <strain evidence="2 3">3_YM_SP_D4_24.mj</strain>
    </source>
</reference>